<dbReference type="GO" id="GO:0009035">
    <property type="term" value="F:type I site-specific deoxyribonuclease activity"/>
    <property type="evidence" value="ECO:0007669"/>
    <property type="project" value="UniProtKB-EC"/>
</dbReference>
<dbReference type="InterPro" id="IPR051268">
    <property type="entry name" value="Type-I_R_enzyme_R_subunit"/>
</dbReference>
<dbReference type="Pfam" id="PF11867">
    <property type="entry name" value="T1RH-like_C"/>
    <property type="match status" value="1"/>
</dbReference>
<evidence type="ECO:0000256" key="12">
    <source>
        <dbReference type="SAM" id="Coils"/>
    </source>
</evidence>
<evidence type="ECO:0000256" key="9">
    <source>
        <dbReference type="ARBA" id="ARBA00022840"/>
    </source>
</evidence>
<keyword evidence="7" id="KW-0255">Endonuclease</keyword>
<accession>A0A9D2NFD1</accession>
<evidence type="ECO:0000256" key="6">
    <source>
        <dbReference type="ARBA" id="ARBA00022747"/>
    </source>
</evidence>
<name>A0A9D2NFD1_9FIRM</name>
<evidence type="ECO:0000256" key="1">
    <source>
        <dbReference type="ARBA" id="ARBA00000851"/>
    </source>
</evidence>
<dbReference type="CDD" id="cd22332">
    <property type="entry name" value="HsdR_N"/>
    <property type="match status" value="1"/>
</dbReference>
<sequence length="1065" mass="121224">MAGRPSELKYVETPLLEQLKQLGWETVQLDDSEKHDPQKSFRESFSEVAILSRLKAALKRLNPWLDDVQIDDLCVQIQNYPHPMNHTLENNEEVYELIVNGLSADNEETGEVNCPVRLIDWTDVDGYDGPGHTDNDFLAISQYKIRIPGKEEHIIPDVVLFVNGLPLVVIECKAPDITEPMAEGIDQLMRYQNRRRAEEMEGVPELFYFNQLLISTCFHDCRYSSITGGISHFMEWKDAYPYKLTEINPNGKPSAQEVTVAGMLEPSHLLDIVQNFIAYKDEDNGIRVKLCPRYMQYRGANKIIERLRKVAKGEKGGTLWHTQGTGKTLTMMFVIRKMYNSYDLNDYKVVLIVDRKDLQTQMFKTTKTVKYAINIAGSIDGLKKLIADTASDVTVAMVHKFGEPDKDKDDKGKKSATLQQKKAVSTFPVLNESEKILVMIDEAHRSEYSELAANMWKSMPNSVKVAFTGTPITKTVDNFGGYIDTYTMRQAEEDGIVVEIKYEGRATDSEITDHDAMNHAFIDVFGYLEDEEQLEIMGKYTVRGYLEAWEVIREKAADMLAHYINTVFANGFKAQIVGVSKEAAYRYKKTIDELLPIKIAELEKNNPNGIDIEQLKKLKTACIISSGGANEEQHLKQYANESENEMIIDGFKAPFGETGLKGGDGNFGIIIVTAMLLTGFDAPVEQVMYLDKKLTNHNLLQAITRVNRTCGANKKCGYLVDYVGITNHLKDALADYADADRDEIMASLRDKSKDIDALNTAYNEIIQFLSDKVGYSLDQTSEIVEELCVDEELREEYNGRFSVMSRLFDRVLPNPAALEYSEDYKILAFIRESVAKMTRNPRFSNKDASKKVRAIIEEYLTVNGVDIEIAPISLLSDDFLKGGEKKKSDRAVSEEIKYAVREYINVNMPKDPELYARLSERLEAILEEFKNNWAELRKALEQLRRDIKAGRSQEDTYGYDASHEMPFLGLLKTELYGKKTFGELTDEQVAVLKNLTDDILNRFKIETAAVNFWNNVALQQDLRTDIIKKLISPEVKRYVPDVVKRRKDIAQKLMELGYQHFGRDD</sequence>
<evidence type="ECO:0000256" key="11">
    <source>
        <dbReference type="RuleBase" id="RU364115"/>
    </source>
</evidence>
<dbReference type="InterPro" id="IPR004473">
    <property type="entry name" value="Restrct_endonuc_typeI_HsdR"/>
</dbReference>
<comment type="catalytic activity">
    <reaction evidence="1 11">
        <text>Endonucleolytic cleavage of DNA to give random double-stranded fragments with terminal 5'-phosphates, ATP is simultaneously hydrolyzed.</text>
        <dbReference type="EC" id="3.1.21.3"/>
    </reaction>
</comment>
<comment type="subunit">
    <text evidence="3 11">The type I restriction/modification system is composed of three polypeptides R, M and S.</text>
</comment>
<dbReference type="PANTHER" id="PTHR30195:SF15">
    <property type="entry name" value="TYPE I RESTRICTION ENZYME HINDI ENDONUCLEASE SUBUNIT"/>
    <property type="match status" value="1"/>
</dbReference>
<dbReference type="GO" id="GO:0003677">
    <property type="term" value="F:DNA binding"/>
    <property type="evidence" value="ECO:0007669"/>
    <property type="project" value="UniProtKB-KW"/>
</dbReference>
<keyword evidence="4" id="KW-0540">Nuclease</keyword>
<evidence type="ECO:0000259" key="13">
    <source>
        <dbReference type="PROSITE" id="PS51192"/>
    </source>
</evidence>
<comment type="function">
    <text evidence="11">Subunit R is required for both nuclease and ATPase activities, but not for modification.</text>
</comment>
<dbReference type="EC" id="3.1.21.3" evidence="11"/>
<dbReference type="InterPro" id="IPR055180">
    <property type="entry name" value="HsdR_RecA-like_helicase_dom_2"/>
</dbReference>
<evidence type="ECO:0000313" key="15">
    <source>
        <dbReference type="Proteomes" id="UP000823891"/>
    </source>
</evidence>
<dbReference type="PROSITE" id="PS51192">
    <property type="entry name" value="HELICASE_ATP_BIND_1"/>
    <property type="match status" value="1"/>
</dbReference>
<dbReference type="EMBL" id="DWWS01000022">
    <property type="protein sequence ID" value="HJC23394.1"/>
    <property type="molecule type" value="Genomic_DNA"/>
</dbReference>
<dbReference type="AlphaFoldDB" id="A0A9D2NFD1"/>
<feature type="domain" description="Helicase ATP-binding" evidence="13">
    <location>
        <begin position="308"/>
        <end position="489"/>
    </location>
</feature>
<evidence type="ECO:0000313" key="14">
    <source>
        <dbReference type="EMBL" id="HJC23394.1"/>
    </source>
</evidence>
<evidence type="ECO:0000256" key="3">
    <source>
        <dbReference type="ARBA" id="ARBA00011296"/>
    </source>
</evidence>
<dbReference type="Pfam" id="PF22679">
    <property type="entry name" value="T1R_D3-like"/>
    <property type="match status" value="1"/>
</dbReference>
<evidence type="ECO:0000256" key="2">
    <source>
        <dbReference type="ARBA" id="ARBA00008598"/>
    </source>
</evidence>
<keyword evidence="12" id="KW-0175">Coiled coil</keyword>
<dbReference type="InterPro" id="IPR027417">
    <property type="entry name" value="P-loop_NTPase"/>
</dbReference>
<dbReference type="GO" id="GO:0009307">
    <property type="term" value="P:DNA restriction-modification system"/>
    <property type="evidence" value="ECO:0007669"/>
    <property type="project" value="UniProtKB-KW"/>
</dbReference>
<feature type="coiled-coil region" evidence="12">
    <location>
        <begin position="919"/>
        <end position="946"/>
    </location>
</feature>
<comment type="similarity">
    <text evidence="2 11">Belongs to the HsdR family.</text>
</comment>
<dbReference type="InterPro" id="IPR007409">
    <property type="entry name" value="Restrct_endonuc_type1_HsdR_N"/>
</dbReference>
<evidence type="ECO:0000256" key="5">
    <source>
        <dbReference type="ARBA" id="ARBA00022741"/>
    </source>
</evidence>
<reference evidence="14" key="2">
    <citation type="submission" date="2021-04" db="EMBL/GenBank/DDBJ databases">
        <authorList>
            <person name="Gilroy R."/>
        </authorList>
    </citation>
    <scope>NUCLEOTIDE SEQUENCE</scope>
    <source>
        <strain evidence="14">USAMLcec2-132</strain>
    </source>
</reference>
<evidence type="ECO:0000256" key="7">
    <source>
        <dbReference type="ARBA" id="ARBA00022759"/>
    </source>
</evidence>
<dbReference type="Pfam" id="PF18766">
    <property type="entry name" value="SWI2_SNF2"/>
    <property type="match status" value="1"/>
</dbReference>
<dbReference type="Gene3D" id="3.90.1570.50">
    <property type="match status" value="1"/>
</dbReference>
<organism evidence="14 15">
    <name type="scientific">Candidatus Eisenbergiella merdavium</name>
    <dbReference type="NCBI Taxonomy" id="2838551"/>
    <lineage>
        <taxon>Bacteria</taxon>
        <taxon>Bacillati</taxon>
        <taxon>Bacillota</taxon>
        <taxon>Clostridia</taxon>
        <taxon>Lachnospirales</taxon>
        <taxon>Lachnospiraceae</taxon>
        <taxon>Eisenbergiella</taxon>
    </lineage>
</organism>
<evidence type="ECO:0000256" key="8">
    <source>
        <dbReference type="ARBA" id="ARBA00022801"/>
    </source>
</evidence>
<dbReference type="Gene3D" id="3.40.50.300">
    <property type="entry name" value="P-loop containing nucleotide triphosphate hydrolases"/>
    <property type="match status" value="2"/>
</dbReference>
<dbReference type="PANTHER" id="PTHR30195">
    <property type="entry name" value="TYPE I SITE-SPECIFIC DEOXYRIBONUCLEASE PROTEIN SUBUNIT M AND R"/>
    <property type="match status" value="1"/>
</dbReference>
<dbReference type="GO" id="GO:0005524">
    <property type="term" value="F:ATP binding"/>
    <property type="evidence" value="ECO:0007669"/>
    <property type="project" value="UniProtKB-KW"/>
</dbReference>
<protein>
    <recommendedName>
        <fullName evidence="11">Type I restriction enzyme endonuclease subunit</fullName>
        <shortName evidence="11">R protein</shortName>
        <ecNumber evidence="11">3.1.21.3</ecNumber>
    </recommendedName>
    <alternativeName>
        <fullName evidence="11">Type-1 restriction enzyme R protein</fullName>
    </alternativeName>
</protein>
<dbReference type="NCBIfam" id="TIGR00348">
    <property type="entry name" value="hsdR"/>
    <property type="match status" value="1"/>
</dbReference>
<evidence type="ECO:0000256" key="10">
    <source>
        <dbReference type="ARBA" id="ARBA00023125"/>
    </source>
</evidence>
<keyword evidence="10 11" id="KW-0238">DNA-binding</keyword>
<dbReference type="InterPro" id="IPR021810">
    <property type="entry name" value="T1RH-like_C"/>
</dbReference>
<dbReference type="Pfam" id="PF04313">
    <property type="entry name" value="HSDR_N"/>
    <property type="match status" value="1"/>
</dbReference>
<dbReference type="SUPFAM" id="SSF52540">
    <property type="entry name" value="P-loop containing nucleoside triphosphate hydrolases"/>
    <property type="match status" value="1"/>
</dbReference>
<reference evidence="14" key="1">
    <citation type="journal article" date="2021" name="PeerJ">
        <title>Extensive microbial diversity within the chicken gut microbiome revealed by metagenomics and culture.</title>
        <authorList>
            <person name="Gilroy R."/>
            <person name="Ravi A."/>
            <person name="Getino M."/>
            <person name="Pursley I."/>
            <person name="Horton D.L."/>
            <person name="Alikhan N.F."/>
            <person name="Baker D."/>
            <person name="Gharbi K."/>
            <person name="Hall N."/>
            <person name="Watson M."/>
            <person name="Adriaenssens E.M."/>
            <person name="Foster-Nyarko E."/>
            <person name="Jarju S."/>
            <person name="Secka A."/>
            <person name="Antonio M."/>
            <person name="Oren A."/>
            <person name="Chaudhuri R.R."/>
            <person name="La Ragione R."/>
            <person name="Hildebrand F."/>
            <person name="Pallen M.J."/>
        </authorList>
    </citation>
    <scope>NUCLEOTIDE SEQUENCE</scope>
    <source>
        <strain evidence="14">USAMLcec2-132</strain>
    </source>
</reference>
<keyword evidence="5 11" id="KW-0547">Nucleotide-binding</keyword>
<gene>
    <name evidence="14" type="ORF">H9761_06785</name>
</gene>
<evidence type="ECO:0000256" key="4">
    <source>
        <dbReference type="ARBA" id="ARBA00022722"/>
    </source>
</evidence>
<proteinExistence type="inferred from homology"/>
<keyword evidence="9 11" id="KW-0067">ATP-binding</keyword>
<dbReference type="InterPro" id="IPR014001">
    <property type="entry name" value="Helicase_ATP-bd"/>
</dbReference>
<keyword evidence="6 11" id="KW-0680">Restriction system</keyword>
<dbReference type="Proteomes" id="UP000823891">
    <property type="component" value="Unassembled WGS sequence"/>
</dbReference>
<dbReference type="SMART" id="SM00487">
    <property type="entry name" value="DEXDc"/>
    <property type="match status" value="1"/>
</dbReference>
<dbReference type="InterPro" id="IPR040980">
    <property type="entry name" value="SWI2_SNF2"/>
</dbReference>
<keyword evidence="8 11" id="KW-0378">Hydrolase</keyword>
<dbReference type="CDD" id="cd18800">
    <property type="entry name" value="SF2_C_EcoR124I-like"/>
    <property type="match status" value="1"/>
</dbReference>
<comment type="caution">
    <text evidence="14">The sequence shown here is derived from an EMBL/GenBank/DDBJ whole genome shotgun (WGS) entry which is preliminary data.</text>
</comment>